<dbReference type="Pfam" id="PF16059">
    <property type="entry name" value="MGA_dom"/>
    <property type="match status" value="1"/>
</dbReference>
<feature type="coiled-coil region" evidence="1">
    <location>
        <begin position="996"/>
        <end position="1027"/>
    </location>
</feature>
<feature type="region of interest" description="Disordered" evidence="2">
    <location>
        <begin position="778"/>
        <end position="803"/>
    </location>
</feature>
<feature type="non-terminal residue" evidence="4">
    <location>
        <position position="1"/>
    </location>
</feature>
<gene>
    <name evidence="4" type="ORF">GSLYS_00019324001</name>
</gene>
<keyword evidence="5" id="KW-1185">Reference proteome</keyword>
<feature type="compositionally biased region" description="Polar residues" evidence="2">
    <location>
        <begin position="84"/>
        <end position="94"/>
    </location>
</feature>
<sequence>DSYFSGGEDLPKAVICIPDICKSPSKPVEDELAFRDSYLLNHGLRGKILPTSTDNISLEQNDSENPHSNQRSQKSPKHPAGTKKSPTCDVSASLRSLKAASEQVREEKSRKSKSQSLNSSPQRTRVSRASVTPGRRSPRHHSPVTCPDFNHQRPQTGSLKDPISTNDDKPKVNIFTDSMGVDLGKRIRSPRRLSDDMIALPIFSVRRWNNSPKEALGGHGSKCFDENTFHDNSVSPSKVLNPNDVFKSPASSPLSSRKSGSSPLTSPNSGKKLGSDGSGKVLTTLKSGETCNAQDANARTMKSEETCVLDPFLISTVKEEPISETEHSEDERVPKSYPLRKTKFVGSKGLNSSQEVKSARKFGRKSDKIKQEMEPSRSKVELLMSSDITDNTNMMLTNQMLKGIDQSENNTVPISTLNQHKIESPSSCSLLLDTSNVFKETKKNTEKLKFLDHKIESSSDSSSSVKSHPSLLCAMLVGGTEVAHTYAQDRVRYKPHADEISDSDTETLRVSPHSVTLTNYAKFGNSVFDYCKTQSESANPGAVKEQNFSKKDIVIGRSDSCKNNDFTNTGSIDPEYVDSEGSLSGQSAKGVFSGKSISIKTKKLNIDLSSKLKLVNENVLKLLDIDAKDGFLPMQPENTGPSDTSLHLVETQSEENIKSGLYDLIDNLGRRLKDSKDTIPYSTPVDVELVQKLLKSCPKSKPNILMVGAAGKVENIENISNENNSMETEPGKIQLNVPENITENSTQMSKDNDEVSYPPSECVDLTATQLLTIRDNSASVAQNSKEETPSSSQSSINTSSPSLNDSLCEIDLDLLTATATNAINYVKTTLQESVPDKKQPGLPNDSQEIKSVHAQSESDNSLKRTFQKSKTFDGNEAGFLLSHNQGGSLRRINSSPQINLKISTSPFLPATLLNAGKETQVKSKLGSKIPVPGTSYNIRLSKRTWRMPRTIVEPKPLSILSELEEPSSQPKNVFICPNLQKYLSVPSNRMIVPTEKRNEMQEIDAKAKEKEEARQIMMKERDEREKKVEDEINTEFSKFEPDFDEIDGILFMSFSNEIELKAHVRVEKTLEWDKDDTMLRISRAKAFEEAKAHNEDMGDFKLKHLRGQHMRWKKYRRLYSDEVKMLQDAKKKGIPIDVLLPQKKTSDITKIKGWKKRLATTPSTPAERMDNEYELDDDYFYLDESPEDLKSILTEDFDNSVNTPSIENTAASSRSKRRQGFSHQKAHRQLFRELRMDWEDRMIHRKLGGWSLKGNRPKAFSGAAKKRQQKKTKENTEDSVTPDTKDGTLDLSAGDAEPEMFLDIKDSFESPEDNDNDIKKLSDSIEDKDCCEMKHSCDIAKKKKMTKLIYPLLTERMARNALKTLEVGVIGRSVRKKNKKERQSSSNIPALTLIALPKTPPVVSLGEENIYTPLSSAGATVGSSPCSSLNTPQQTSQTSLASTVSTPHEIDQLEEPVMEGVEITTDNISSPSIDSSSIKSCSKPGCRYGCICHLCSVGDVSAPPPSPKVKPATLSCDKEYCRLGCICDSIDPEKPIPNSPHCGKTSCMLQCVCPEPVCHDGNDDIPYLPSMKRRPKPGERFSNLPQRERTHRASKNLDAITRKAMM</sequence>
<evidence type="ECO:0000313" key="5">
    <source>
        <dbReference type="Proteomes" id="UP001497497"/>
    </source>
</evidence>
<evidence type="ECO:0000256" key="1">
    <source>
        <dbReference type="SAM" id="Coils"/>
    </source>
</evidence>
<feature type="compositionally biased region" description="Basic and acidic residues" evidence="2">
    <location>
        <begin position="364"/>
        <end position="378"/>
    </location>
</feature>
<feature type="compositionally biased region" description="Low complexity" evidence="2">
    <location>
        <begin position="248"/>
        <end position="272"/>
    </location>
</feature>
<name>A0AAV2IJM4_LYMST</name>
<evidence type="ECO:0000313" key="4">
    <source>
        <dbReference type="EMBL" id="CAL1545947.1"/>
    </source>
</evidence>
<protein>
    <recommendedName>
        <fullName evidence="3">MGA conserved domain-containing protein</fullName>
    </recommendedName>
</protein>
<feature type="compositionally biased region" description="Polar residues" evidence="2">
    <location>
        <begin position="1200"/>
        <end position="1213"/>
    </location>
</feature>
<evidence type="ECO:0000259" key="3">
    <source>
        <dbReference type="Pfam" id="PF16059"/>
    </source>
</evidence>
<feature type="compositionally biased region" description="Polar residues" evidence="2">
    <location>
        <begin position="121"/>
        <end position="130"/>
    </location>
</feature>
<proteinExistence type="predicted"/>
<feature type="region of interest" description="Disordered" evidence="2">
    <location>
        <begin position="51"/>
        <end position="172"/>
    </location>
</feature>
<feature type="compositionally biased region" description="Polar residues" evidence="2">
    <location>
        <begin position="51"/>
        <end position="60"/>
    </location>
</feature>
<dbReference type="Proteomes" id="UP001497497">
    <property type="component" value="Unassembled WGS sequence"/>
</dbReference>
<feature type="region of interest" description="Disordered" evidence="2">
    <location>
        <begin position="834"/>
        <end position="863"/>
    </location>
</feature>
<evidence type="ECO:0000256" key="2">
    <source>
        <dbReference type="SAM" id="MobiDB-lite"/>
    </source>
</evidence>
<dbReference type="EMBL" id="CAXITT010000753">
    <property type="protein sequence ID" value="CAL1545947.1"/>
    <property type="molecule type" value="Genomic_DNA"/>
</dbReference>
<feature type="region of interest" description="Disordered" evidence="2">
    <location>
        <begin position="348"/>
        <end position="378"/>
    </location>
</feature>
<comment type="caution">
    <text evidence="4">The sequence shown here is derived from an EMBL/GenBank/DDBJ whole genome shotgun (WGS) entry which is preliminary data.</text>
</comment>
<feature type="compositionally biased region" description="Basic residues" evidence="2">
    <location>
        <begin position="1214"/>
        <end position="1226"/>
    </location>
</feature>
<organism evidence="4 5">
    <name type="scientific">Lymnaea stagnalis</name>
    <name type="common">Great pond snail</name>
    <name type="synonym">Helix stagnalis</name>
    <dbReference type="NCBI Taxonomy" id="6523"/>
    <lineage>
        <taxon>Eukaryota</taxon>
        <taxon>Metazoa</taxon>
        <taxon>Spiralia</taxon>
        <taxon>Lophotrochozoa</taxon>
        <taxon>Mollusca</taxon>
        <taxon>Gastropoda</taxon>
        <taxon>Heterobranchia</taxon>
        <taxon>Euthyneura</taxon>
        <taxon>Panpulmonata</taxon>
        <taxon>Hygrophila</taxon>
        <taxon>Lymnaeoidea</taxon>
        <taxon>Lymnaeidae</taxon>
        <taxon>Lymnaea</taxon>
    </lineage>
</organism>
<feature type="domain" description="MGA conserved" evidence="3">
    <location>
        <begin position="1513"/>
        <end position="1553"/>
    </location>
</feature>
<feature type="region of interest" description="Disordered" evidence="2">
    <location>
        <begin position="1570"/>
        <end position="1597"/>
    </location>
</feature>
<feature type="non-terminal residue" evidence="4">
    <location>
        <position position="1606"/>
    </location>
</feature>
<keyword evidence="1" id="KW-0175">Coiled coil</keyword>
<reference evidence="4 5" key="1">
    <citation type="submission" date="2024-04" db="EMBL/GenBank/DDBJ databases">
        <authorList>
            <consortium name="Genoscope - CEA"/>
            <person name="William W."/>
        </authorList>
    </citation>
    <scope>NUCLEOTIDE SEQUENCE [LARGE SCALE GENOMIC DNA]</scope>
</reference>
<feature type="compositionally biased region" description="Low complexity" evidence="2">
    <location>
        <begin position="789"/>
        <end position="803"/>
    </location>
</feature>
<feature type="region of interest" description="Disordered" evidence="2">
    <location>
        <begin position="1254"/>
        <end position="1293"/>
    </location>
</feature>
<dbReference type="InterPro" id="IPR032060">
    <property type="entry name" value="MGA_dom"/>
</dbReference>
<feature type="region of interest" description="Disordered" evidence="2">
    <location>
        <begin position="1422"/>
        <end position="1445"/>
    </location>
</feature>
<feature type="region of interest" description="Disordered" evidence="2">
    <location>
        <begin position="1200"/>
        <end position="1226"/>
    </location>
</feature>
<accession>A0AAV2IJM4</accession>
<feature type="region of interest" description="Disordered" evidence="2">
    <location>
        <begin position="234"/>
        <end position="281"/>
    </location>
</feature>